<dbReference type="InParanoid" id="A0A077ZSA8"/>
<keyword evidence="2" id="KW-1185">Reference proteome</keyword>
<evidence type="ECO:0000313" key="2">
    <source>
        <dbReference type="Proteomes" id="UP000039865"/>
    </source>
</evidence>
<dbReference type="AlphaFoldDB" id="A0A077ZSA8"/>
<organism evidence="1 2">
    <name type="scientific">Stylonychia lemnae</name>
    <name type="common">Ciliate</name>
    <dbReference type="NCBI Taxonomy" id="5949"/>
    <lineage>
        <taxon>Eukaryota</taxon>
        <taxon>Sar</taxon>
        <taxon>Alveolata</taxon>
        <taxon>Ciliophora</taxon>
        <taxon>Intramacronucleata</taxon>
        <taxon>Spirotrichea</taxon>
        <taxon>Stichotrichia</taxon>
        <taxon>Sporadotrichida</taxon>
        <taxon>Oxytrichidae</taxon>
        <taxon>Stylonychinae</taxon>
        <taxon>Stylonychia</taxon>
    </lineage>
</organism>
<protein>
    <submittedName>
        <fullName evidence="1">Uncharacterized protein</fullName>
    </submittedName>
</protein>
<sequence length="130" mass="14957">MQINNSPISKCSQQKELSLGISRFQQIFQKSEFWEGIHSIPDHYDSDSIIKGDIIKMRLADGHKNNQISKISTYTELNIQYQTSKVLNDPKGVYQELKSFLSPTWRYSCIYLKLSEGIAQIGVGPQRFQI</sequence>
<accession>A0A077ZSA8</accession>
<reference evidence="1 2" key="1">
    <citation type="submission" date="2014-06" db="EMBL/GenBank/DDBJ databases">
        <authorList>
            <person name="Swart Estienne"/>
        </authorList>
    </citation>
    <scope>NUCLEOTIDE SEQUENCE [LARGE SCALE GENOMIC DNA]</scope>
    <source>
        <strain evidence="1 2">130c</strain>
    </source>
</reference>
<proteinExistence type="predicted"/>
<dbReference type="EMBL" id="CCKQ01001316">
    <property type="protein sequence ID" value="CDW72409.1"/>
    <property type="molecule type" value="Genomic_DNA"/>
</dbReference>
<gene>
    <name evidence="1" type="primary">Contig72.g87</name>
    <name evidence="1" type="ORF">STYLEM_1369</name>
</gene>
<dbReference type="Proteomes" id="UP000039865">
    <property type="component" value="Unassembled WGS sequence"/>
</dbReference>
<name>A0A077ZSA8_STYLE</name>
<evidence type="ECO:0000313" key="1">
    <source>
        <dbReference type="EMBL" id="CDW72409.1"/>
    </source>
</evidence>